<dbReference type="InterPro" id="IPR011991">
    <property type="entry name" value="ArsR-like_HTH"/>
</dbReference>
<dbReference type="PROSITE" id="PS50987">
    <property type="entry name" value="HTH_ARSR_2"/>
    <property type="match status" value="1"/>
</dbReference>
<dbReference type="SMART" id="SM00418">
    <property type="entry name" value="HTH_ARSR"/>
    <property type="match status" value="1"/>
</dbReference>
<dbReference type="AlphaFoldDB" id="T1BI52"/>
<dbReference type="InterPro" id="IPR036390">
    <property type="entry name" value="WH_DNA-bd_sf"/>
</dbReference>
<keyword evidence="2" id="KW-0238">DNA-binding</keyword>
<dbReference type="Gene3D" id="1.10.10.10">
    <property type="entry name" value="Winged helix-like DNA-binding domain superfamily/Winged helix DNA-binding domain"/>
    <property type="match status" value="1"/>
</dbReference>
<feature type="domain" description="HTH arsR-type" evidence="4">
    <location>
        <begin position="10"/>
        <end position="104"/>
    </location>
</feature>
<dbReference type="GO" id="GO:0003700">
    <property type="term" value="F:DNA-binding transcription factor activity"/>
    <property type="evidence" value="ECO:0007669"/>
    <property type="project" value="InterPro"/>
</dbReference>
<evidence type="ECO:0000256" key="1">
    <source>
        <dbReference type="ARBA" id="ARBA00023015"/>
    </source>
</evidence>
<protein>
    <submittedName>
        <fullName evidence="5">Operon regulator ArsR</fullName>
    </submittedName>
</protein>
<dbReference type="PANTHER" id="PTHR43132">
    <property type="entry name" value="ARSENICAL RESISTANCE OPERON REPRESSOR ARSR-RELATED"/>
    <property type="match status" value="1"/>
</dbReference>
<dbReference type="Pfam" id="PF01022">
    <property type="entry name" value="HTH_5"/>
    <property type="match status" value="1"/>
</dbReference>
<dbReference type="NCBIfam" id="NF007528">
    <property type="entry name" value="PRK10141.1"/>
    <property type="match status" value="1"/>
</dbReference>
<dbReference type="PRINTS" id="PR00778">
    <property type="entry name" value="HTHARSR"/>
</dbReference>
<evidence type="ECO:0000259" key="4">
    <source>
        <dbReference type="PROSITE" id="PS50987"/>
    </source>
</evidence>
<accession>T1BI52</accession>
<name>T1BI52_9ZZZZ</name>
<reference evidence="5" key="2">
    <citation type="journal article" date="2014" name="ISME J.">
        <title>Microbial stratification in low pH oxic and suboxic macroscopic growths along an acid mine drainage.</title>
        <authorList>
            <person name="Mendez-Garcia C."/>
            <person name="Mesa V."/>
            <person name="Sprenger R.R."/>
            <person name="Richter M."/>
            <person name="Diez M.S."/>
            <person name="Solano J."/>
            <person name="Bargiela R."/>
            <person name="Golyshina O.V."/>
            <person name="Manteca A."/>
            <person name="Ramos J.L."/>
            <person name="Gallego J.R."/>
            <person name="Llorente I."/>
            <person name="Martins Dos Santos V.A."/>
            <person name="Jensen O.N."/>
            <person name="Pelaez A.I."/>
            <person name="Sanchez J."/>
            <person name="Ferrer M."/>
        </authorList>
    </citation>
    <scope>NUCLEOTIDE SEQUENCE</scope>
</reference>
<dbReference type="EMBL" id="AUZY01002260">
    <property type="protein sequence ID" value="EQD72611.1"/>
    <property type="molecule type" value="Genomic_DNA"/>
</dbReference>
<evidence type="ECO:0000313" key="5">
    <source>
        <dbReference type="EMBL" id="EQD72611.1"/>
    </source>
</evidence>
<proteinExistence type="predicted"/>
<keyword evidence="3" id="KW-0804">Transcription</keyword>
<reference evidence="5" key="1">
    <citation type="submission" date="2013-08" db="EMBL/GenBank/DDBJ databases">
        <authorList>
            <person name="Mendez C."/>
            <person name="Richter M."/>
            <person name="Ferrer M."/>
            <person name="Sanchez J."/>
        </authorList>
    </citation>
    <scope>NUCLEOTIDE SEQUENCE</scope>
</reference>
<dbReference type="NCBIfam" id="NF033788">
    <property type="entry name" value="HTH_metalloreg"/>
    <property type="match status" value="1"/>
</dbReference>
<keyword evidence="1" id="KW-0805">Transcription regulation</keyword>
<dbReference type="InterPro" id="IPR051011">
    <property type="entry name" value="Metal_resp_trans_reg"/>
</dbReference>
<evidence type="ECO:0000256" key="2">
    <source>
        <dbReference type="ARBA" id="ARBA00023125"/>
    </source>
</evidence>
<dbReference type="InterPro" id="IPR036388">
    <property type="entry name" value="WH-like_DNA-bd_sf"/>
</dbReference>
<gene>
    <name evidence="5" type="ORF">B1B_03660</name>
</gene>
<dbReference type="InterPro" id="IPR001845">
    <property type="entry name" value="HTH_ArsR_DNA-bd_dom"/>
</dbReference>
<organism evidence="5">
    <name type="scientific">mine drainage metagenome</name>
    <dbReference type="NCBI Taxonomy" id="410659"/>
    <lineage>
        <taxon>unclassified sequences</taxon>
        <taxon>metagenomes</taxon>
        <taxon>ecological metagenomes</taxon>
    </lineage>
</organism>
<dbReference type="GO" id="GO:0003677">
    <property type="term" value="F:DNA binding"/>
    <property type="evidence" value="ECO:0007669"/>
    <property type="project" value="UniProtKB-KW"/>
</dbReference>
<sequence>MTPRITSSNPKTGALDPVTRFFRILSDPTRLGILALLLDHGELCVCELMNALGVSQPKASRHLGILRKWHLILSRRRGTWIYYRLDPKLARWQEAVLEACRTSPVIARSSSPLPERGRDLCATGKRMRKTGPKLP</sequence>
<evidence type="ECO:0000256" key="3">
    <source>
        <dbReference type="ARBA" id="ARBA00023163"/>
    </source>
</evidence>
<dbReference type="SUPFAM" id="SSF46785">
    <property type="entry name" value="Winged helix' DNA-binding domain"/>
    <property type="match status" value="1"/>
</dbReference>
<dbReference type="CDD" id="cd00090">
    <property type="entry name" value="HTH_ARSR"/>
    <property type="match status" value="1"/>
</dbReference>
<dbReference type="PANTHER" id="PTHR43132:SF2">
    <property type="entry name" value="ARSENICAL RESISTANCE OPERON REPRESSOR ARSR-RELATED"/>
    <property type="match status" value="1"/>
</dbReference>
<comment type="caution">
    <text evidence="5">The sequence shown here is derived from an EMBL/GenBank/DDBJ whole genome shotgun (WGS) entry which is preliminary data.</text>
</comment>